<reference evidence="1 2" key="1">
    <citation type="submission" date="2021-06" db="EMBL/GenBank/DDBJ databases">
        <authorList>
            <person name="Kallberg Y."/>
            <person name="Tangrot J."/>
            <person name="Rosling A."/>
        </authorList>
    </citation>
    <scope>NUCLEOTIDE SEQUENCE [LARGE SCALE GENOMIC DNA]</scope>
    <source>
        <strain evidence="1 2">120-4 pot B 10/14</strain>
    </source>
</reference>
<gene>
    <name evidence="1" type="ORF">GMARGA_LOCUS16258</name>
</gene>
<comment type="caution">
    <text evidence="1">The sequence shown here is derived from an EMBL/GenBank/DDBJ whole genome shotgun (WGS) entry which is preliminary data.</text>
</comment>
<sequence>MNEIHANWEKKENYMKKRLMRVASIENKNRKGLKNEDLQKVKSEFTYALKQVYKVAAKSCNIEKMQYKTKQANLDTQIKNLEKILNSDSTSTI</sequence>
<protein>
    <submittedName>
        <fullName evidence="1">40948_t:CDS:1</fullName>
    </submittedName>
</protein>
<keyword evidence="2" id="KW-1185">Reference proteome</keyword>
<dbReference type="EMBL" id="CAJVQB010011704">
    <property type="protein sequence ID" value="CAG8749826.1"/>
    <property type="molecule type" value="Genomic_DNA"/>
</dbReference>
<evidence type="ECO:0000313" key="2">
    <source>
        <dbReference type="Proteomes" id="UP000789901"/>
    </source>
</evidence>
<organism evidence="1 2">
    <name type="scientific">Gigaspora margarita</name>
    <dbReference type="NCBI Taxonomy" id="4874"/>
    <lineage>
        <taxon>Eukaryota</taxon>
        <taxon>Fungi</taxon>
        <taxon>Fungi incertae sedis</taxon>
        <taxon>Mucoromycota</taxon>
        <taxon>Glomeromycotina</taxon>
        <taxon>Glomeromycetes</taxon>
        <taxon>Diversisporales</taxon>
        <taxon>Gigasporaceae</taxon>
        <taxon>Gigaspora</taxon>
    </lineage>
</organism>
<name>A0ABN7VB09_GIGMA</name>
<evidence type="ECO:0000313" key="1">
    <source>
        <dbReference type="EMBL" id="CAG8749826.1"/>
    </source>
</evidence>
<dbReference type="Proteomes" id="UP000789901">
    <property type="component" value="Unassembled WGS sequence"/>
</dbReference>
<accession>A0ABN7VB09</accession>
<proteinExistence type="predicted"/>